<evidence type="ECO:0000313" key="11">
    <source>
        <dbReference type="Proteomes" id="UP001152759"/>
    </source>
</evidence>
<name>A0A9P0CA26_BEMTA</name>
<feature type="domain" description="J" evidence="8">
    <location>
        <begin position="88"/>
        <end position="153"/>
    </location>
</feature>
<dbReference type="PROSITE" id="PS00636">
    <property type="entry name" value="DNAJ_1"/>
    <property type="match status" value="1"/>
</dbReference>
<dbReference type="GO" id="GO:0007005">
    <property type="term" value="P:mitochondrion organization"/>
    <property type="evidence" value="ECO:0007669"/>
    <property type="project" value="TreeGrafter"/>
</dbReference>
<dbReference type="Pfam" id="PF00684">
    <property type="entry name" value="DnaJ_CXXCXGXG"/>
    <property type="match status" value="1"/>
</dbReference>
<accession>A0A9P0CA26</accession>
<dbReference type="PRINTS" id="PR00625">
    <property type="entry name" value="JDOMAIN"/>
</dbReference>
<dbReference type="Pfam" id="PF00226">
    <property type="entry name" value="DnaJ"/>
    <property type="match status" value="1"/>
</dbReference>
<keyword evidence="2" id="KW-0677">Repeat</keyword>
<dbReference type="KEGG" id="btab:109031851"/>
<dbReference type="Gene3D" id="1.10.287.110">
    <property type="entry name" value="DnaJ domain"/>
    <property type="match status" value="1"/>
</dbReference>
<evidence type="ECO:0000256" key="6">
    <source>
        <dbReference type="PROSITE-ProRule" id="PRU00546"/>
    </source>
</evidence>
<dbReference type="FunFam" id="1.10.287.110:FF:000075">
    <property type="entry name" value="Uncharacterized protein, isoform D"/>
    <property type="match status" value="1"/>
</dbReference>
<dbReference type="SUPFAM" id="SSF49493">
    <property type="entry name" value="HSP40/DnaJ peptide-binding domain"/>
    <property type="match status" value="1"/>
</dbReference>
<dbReference type="HAMAP" id="MF_01152">
    <property type="entry name" value="DnaJ"/>
    <property type="match status" value="1"/>
</dbReference>
<dbReference type="PANTHER" id="PTHR44145">
    <property type="entry name" value="DNAJ HOMOLOG SUBFAMILY A MEMBER 3, MITOCHONDRIAL"/>
    <property type="match status" value="1"/>
</dbReference>
<dbReference type="CDD" id="cd10747">
    <property type="entry name" value="DnaJ_C"/>
    <property type="match status" value="1"/>
</dbReference>
<dbReference type="Gene3D" id="2.10.230.10">
    <property type="entry name" value="Heat shock protein DnaJ, cysteine-rich domain"/>
    <property type="match status" value="1"/>
</dbReference>
<dbReference type="GO" id="GO:0006457">
    <property type="term" value="P:protein folding"/>
    <property type="evidence" value="ECO:0007669"/>
    <property type="project" value="InterPro"/>
</dbReference>
<dbReference type="InterPro" id="IPR036410">
    <property type="entry name" value="HSP_DnaJ_Cys-rich_dom_sf"/>
</dbReference>
<reference evidence="10" key="1">
    <citation type="submission" date="2021-12" db="EMBL/GenBank/DDBJ databases">
        <authorList>
            <person name="King R."/>
        </authorList>
    </citation>
    <scope>NUCLEOTIDE SEQUENCE</scope>
</reference>
<sequence>MVAFFLSFVQLTSKVSMASAGKLLKLFPRTSSNYLFSFNPIANIKYRHDCSKCFSVKFCHITPHRSKVFVFQHQRSLFHTSSRLMKRDYYEVLGISKKASAKEVKRAYYELAKKYHPDSNKSDPNASKKFQEATEAYEVLSDDTKRKQYDQWGSTSEQMGGMGGPGPGAGAGPGAGNFNSWNFSSMNPEDIFRKIFGDQFRGDEDFGDSDSDFGVNTAQEIIMKLTFAQSVRGCNKDIVLNVTDTCPRCQGKRSEPGTKPVKCTQCNGTGMEVVNSGPFMVRSTCRRCHGAKVHNPYPCTECEGKGTVNQRKKITVPVPAGVDDGQTVRMVVGRKELFITFRIERSDYFRREGADIYTDAVISISQAVLGGNIRVRGVYEDQNILIAPGTSSHTKVRLSGKGLKKVNVNGYGDHYINLRVQAPKQLSDKQKALMQAYAELEDTTEGTVHGFVITKDGGKQCVAEPQFLLQRIKNALDDKDNQDIMGEKVKTSNS</sequence>
<dbReference type="GO" id="GO:0009408">
    <property type="term" value="P:response to heat"/>
    <property type="evidence" value="ECO:0007669"/>
    <property type="project" value="InterPro"/>
</dbReference>
<gene>
    <name evidence="10" type="ORF">BEMITA_LOCUS3360</name>
</gene>
<evidence type="ECO:0000256" key="1">
    <source>
        <dbReference type="ARBA" id="ARBA00022723"/>
    </source>
</evidence>
<evidence type="ECO:0000256" key="3">
    <source>
        <dbReference type="ARBA" id="ARBA00022771"/>
    </source>
</evidence>
<evidence type="ECO:0000313" key="10">
    <source>
        <dbReference type="EMBL" id="CAH0765087.1"/>
    </source>
</evidence>
<dbReference type="AlphaFoldDB" id="A0A9P0CA26"/>
<evidence type="ECO:0000256" key="2">
    <source>
        <dbReference type="ARBA" id="ARBA00022737"/>
    </source>
</evidence>
<keyword evidence="11" id="KW-1185">Reference proteome</keyword>
<keyword evidence="7" id="KW-0732">Signal</keyword>
<dbReference type="PANTHER" id="PTHR44145:SF3">
    <property type="entry name" value="DNAJ HOMOLOG SUBFAMILY A MEMBER 3, MITOCHONDRIAL"/>
    <property type="match status" value="1"/>
</dbReference>
<dbReference type="PROSITE" id="PS51188">
    <property type="entry name" value="ZF_CR"/>
    <property type="match status" value="1"/>
</dbReference>
<dbReference type="InterPro" id="IPR002939">
    <property type="entry name" value="DnaJ_C"/>
</dbReference>
<keyword evidence="3 6" id="KW-0863">Zinc-finger</keyword>
<dbReference type="GO" id="GO:0051082">
    <property type="term" value="F:unfolded protein binding"/>
    <property type="evidence" value="ECO:0007669"/>
    <property type="project" value="InterPro"/>
</dbReference>
<dbReference type="Gene3D" id="2.60.260.20">
    <property type="entry name" value="Urease metallochaperone UreE, N-terminal domain"/>
    <property type="match status" value="2"/>
</dbReference>
<keyword evidence="4 6" id="KW-0862">Zinc</keyword>
<dbReference type="EMBL" id="OU963863">
    <property type="protein sequence ID" value="CAH0765087.1"/>
    <property type="molecule type" value="Genomic_DNA"/>
</dbReference>
<dbReference type="Pfam" id="PF01556">
    <property type="entry name" value="DnaJ_C"/>
    <property type="match status" value="1"/>
</dbReference>
<dbReference type="SUPFAM" id="SSF57938">
    <property type="entry name" value="DnaJ/Hsp40 cysteine-rich domain"/>
    <property type="match status" value="1"/>
</dbReference>
<evidence type="ECO:0008006" key="12">
    <source>
        <dbReference type="Google" id="ProtNLM"/>
    </source>
</evidence>
<dbReference type="SUPFAM" id="SSF46565">
    <property type="entry name" value="Chaperone J-domain"/>
    <property type="match status" value="1"/>
</dbReference>
<evidence type="ECO:0000259" key="9">
    <source>
        <dbReference type="PROSITE" id="PS51188"/>
    </source>
</evidence>
<dbReference type="InterPro" id="IPR001305">
    <property type="entry name" value="HSP_DnaJ_Cys-rich_dom"/>
</dbReference>
<dbReference type="InterPro" id="IPR012724">
    <property type="entry name" value="DnaJ"/>
</dbReference>
<dbReference type="GO" id="GO:0043066">
    <property type="term" value="P:negative regulation of apoptotic process"/>
    <property type="evidence" value="ECO:0007669"/>
    <property type="project" value="TreeGrafter"/>
</dbReference>
<evidence type="ECO:0000259" key="8">
    <source>
        <dbReference type="PROSITE" id="PS50076"/>
    </source>
</evidence>
<dbReference type="SMART" id="SM00271">
    <property type="entry name" value="DnaJ"/>
    <property type="match status" value="1"/>
</dbReference>
<proteinExistence type="inferred from homology"/>
<protein>
    <recommendedName>
        <fullName evidence="12">Protein tumorous imaginal discs, mitochondrial</fullName>
    </recommendedName>
</protein>
<evidence type="ECO:0000256" key="5">
    <source>
        <dbReference type="ARBA" id="ARBA00023186"/>
    </source>
</evidence>
<dbReference type="CDD" id="cd06257">
    <property type="entry name" value="DnaJ"/>
    <property type="match status" value="1"/>
</dbReference>
<dbReference type="GO" id="GO:0031072">
    <property type="term" value="F:heat shock protein binding"/>
    <property type="evidence" value="ECO:0007669"/>
    <property type="project" value="InterPro"/>
</dbReference>
<dbReference type="PROSITE" id="PS50076">
    <property type="entry name" value="DNAJ_2"/>
    <property type="match status" value="1"/>
</dbReference>
<organism evidence="10 11">
    <name type="scientific">Bemisia tabaci</name>
    <name type="common">Sweetpotato whitefly</name>
    <name type="synonym">Aleurodes tabaci</name>
    <dbReference type="NCBI Taxonomy" id="7038"/>
    <lineage>
        <taxon>Eukaryota</taxon>
        <taxon>Metazoa</taxon>
        <taxon>Ecdysozoa</taxon>
        <taxon>Arthropoda</taxon>
        <taxon>Hexapoda</taxon>
        <taxon>Insecta</taxon>
        <taxon>Pterygota</taxon>
        <taxon>Neoptera</taxon>
        <taxon>Paraneoptera</taxon>
        <taxon>Hemiptera</taxon>
        <taxon>Sternorrhyncha</taxon>
        <taxon>Aleyrodoidea</taxon>
        <taxon>Aleyrodidae</taxon>
        <taxon>Aleyrodinae</taxon>
        <taxon>Bemisia</taxon>
    </lineage>
</organism>
<dbReference type="InterPro" id="IPR001623">
    <property type="entry name" value="DnaJ_domain"/>
</dbReference>
<dbReference type="InterPro" id="IPR008971">
    <property type="entry name" value="HSP40/DnaJ_pept-bd"/>
</dbReference>
<dbReference type="GO" id="GO:0005739">
    <property type="term" value="C:mitochondrion"/>
    <property type="evidence" value="ECO:0007669"/>
    <property type="project" value="TreeGrafter"/>
</dbReference>
<evidence type="ECO:0000256" key="7">
    <source>
        <dbReference type="SAM" id="SignalP"/>
    </source>
</evidence>
<keyword evidence="1 6" id="KW-0479">Metal-binding</keyword>
<dbReference type="InterPro" id="IPR036869">
    <property type="entry name" value="J_dom_sf"/>
</dbReference>
<feature type="domain" description="CR-type" evidence="9">
    <location>
        <begin position="233"/>
        <end position="311"/>
    </location>
</feature>
<feature type="chain" id="PRO_5040346642" description="Protein tumorous imaginal discs, mitochondrial" evidence="7">
    <location>
        <begin position="21"/>
        <end position="494"/>
    </location>
</feature>
<feature type="signal peptide" evidence="7">
    <location>
        <begin position="1"/>
        <end position="20"/>
    </location>
</feature>
<dbReference type="InterPro" id="IPR051938">
    <property type="entry name" value="Apopto_cytoskel_mod"/>
</dbReference>
<dbReference type="GO" id="GO:0005524">
    <property type="term" value="F:ATP binding"/>
    <property type="evidence" value="ECO:0007669"/>
    <property type="project" value="InterPro"/>
</dbReference>
<feature type="zinc finger region" description="CR-type" evidence="6">
    <location>
        <begin position="233"/>
        <end position="311"/>
    </location>
</feature>
<evidence type="ECO:0000256" key="4">
    <source>
        <dbReference type="ARBA" id="ARBA00022833"/>
    </source>
</evidence>
<dbReference type="InterPro" id="IPR018253">
    <property type="entry name" value="DnaJ_domain_CS"/>
</dbReference>
<dbReference type="CDD" id="cd10719">
    <property type="entry name" value="DnaJ_zf"/>
    <property type="match status" value="1"/>
</dbReference>
<keyword evidence="5" id="KW-0143">Chaperone</keyword>
<dbReference type="Proteomes" id="UP001152759">
    <property type="component" value="Chromosome 2"/>
</dbReference>
<dbReference type="FunFam" id="2.60.260.20:FF:000005">
    <property type="entry name" value="Chaperone protein dnaJ 1, mitochondrial"/>
    <property type="match status" value="1"/>
</dbReference>
<dbReference type="GO" id="GO:0008270">
    <property type="term" value="F:zinc ion binding"/>
    <property type="evidence" value="ECO:0007669"/>
    <property type="project" value="UniProtKB-KW"/>
</dbReference>